<dbReference type="InterPro" id="IPR010559">
    <property type="entry name" value="Sig_transdc_His_kin_internal"/>
</dbReference>
<dbReference type="EMBL" id="RXHU01000094">
    <property type="protein sequence ID" value="RTE04279.1"/>
    <property type="molecule type" value="Genomic_DNA"/>
</dbReference>
<evidence type="ECO:0000256" key="9">
    <source>
        <dbReference type="ARBA" id="ARBA00022777"/>
    </source>
</evidence>
<dbReference type="Gene3D" id="6.10.340.10">
    <property type="match status" value="1"/>
</dbReference>
<dbReference type="Pfam" id="PF06580">
    <property type="entry name" value="His_kinase"/>
    <property type="match status" value="1"/>
</dbReference>
<dbReference type="PANTHER" id="PTHR34220:SF11">
    <property type="entry name" value="SENSOR PROTEIN KINASE HPTS"/>
    <property type="match status" value="1"/>
</dbReference>
<evidence type="ECO:0000256" key="7">
    <source>
        <dbReference type="ARBA" id="ARBA00022692"/>
    </source>
</evidence>
<dbReference type="GO" id="GO:0000155">
    <property type="term" value="F:phosphorelay sensor kinase activity"/>
    <property type="evidence" value="ECO:0007669"/>
    <property type="project" value="InterPro"/>
</dbReference>
<feature type="transmembrane region" description="Helical" evidence="14">
    <location>
        <begin position="291"/>
        <end position="313"/>
    </location>
</feature>
<evidence type="ECO:0000256" key="3">
    <source>
        <dbReference type="ARBA" id="ARBA00012438"/>
    </source>
</evidence>
<dbReference type="PROSITE" id="PS50109">
    <property type="entry name" value="HIS_KIN"/>
    <property type="match status" value="1"/>
</dbReference>
<keyword evidence="4" id="KW-1003">Cell membrane</keyword>
<dbReference type="InterPro" id="IPR036890">
    <property type="entry name" value="HATPase_C_sf"/>
</dbReference>
<evidence type="ECO:0000256" key="1">
    <source>
        <dbReference type="ARBA" id="ARBA00000085"/>
    </source>
</evidence>
<keyword evidence="11 14" id="KW-1133">Transmembrane helix</keyword>
<dbReference type="InterPro" id="IPR004358">
    <property type="entry name" value="Sig_transdc_His_kin-like_C"/>
</dbReference>
<dbReference type="AlphaFoldDB" id="A0A3S0I769"/>
<dbReference type="Pfam" id="PF02518">
    <property type="entry name" value="HATPase_c"/>
    <property type="match status" value="1"/>
</dbReference>
<dbReference type="SMART" id="SM00304">
    <property type="entry name" value="HAMP"/>
    <property type="match status" value="1"/>
</dbReference>
<dbReference type="GO" id="GO:0005524">
    <property type="term" value="F:ATP binding"/>
    <property type="evidence" value="ECO:0007669"/>
    <property type="project" value="UniProtKB-KW"/>
</dbReference>
<dbReference type="Pfam" id="PF00672">
    <property type="entry name" value="HAMP"/>
    <property type="match status" value="1"/>
</dbReference>
<dbReference type="Proteomes" id="UP000276128">
    <property type="component" value="Unassembled WGS sequence"/>
</dbReference>
<evidence type="ECO:0000256" key="4">
    <source>
        <dbReference type="ARBA" id="ARBA00022475"/>
    </source>
</evidence>
<comment type="catalytic activity">
    <reaction evidence="1">
        <text>ATP + protein L-histidine = ADP + protein N-phospho-L-histidine.</text>
        <dbReference type="EC" id="2.7.13.3"/>
    </reaction>
</comment>
<dbReference type="InterPro" id="IPR005467">
    <property type="entry name" value="His_kinase_dom"/>
</dbReference>
<comment type="caution">
    <text evidence="17">The sequence shown here is derived from an EMBL/GenBank/DDBJ whole genome shotgun (WGS) entry which is preliminary data.</text>
</comment>
<keyword evidence="12" id="KW-0902">Two-component regulatory system</keyword>
<keyword evidence="8" id="KW-0547">Nucleotide-binding</keyword>
<feature type="domain" description="Histidine kinase" evidence="15">
    <location>
        <begin position="479"/>
        <end position="586"/>
    </location>
</feature>
<feature type="transmembrane region" description="Helical" evidence="14">
    <location>
        <begin position="12"/>
        <end position="36"/>
    </location>
</feature>
<gene>
    <name evidence="17" type="ORF">EJQ19_27040</name>
</gene>
<dbReference type="PANTHER" id="PTHR34220">
    <property type="entry name" value="SENSOR HISTIDINE KINASE YPDA"/>
    <property type="match status" value="1"/>
</dbReference>
<evidence type="ECO:0000313" key="17">
    <source>
        <dbReference type="EMBL" id="RTE04279.1"/>
    </source>
</evidence>
<evidence type="ECO:0000259" key="15">
    <source>
        <dbReference type="PROSITE" id="PS50109"/>
    </source>
</evidence>
<dbReference type="GO" id="GO:0005886">
    <property type="term" value="C:plasma membrane"/>
    <property type="evidence" value="ECO:0007669"/>
    <property type="project" value="UniProtKB-SubCell"/>
</dbReference>
<feature type="domain" description="HAMP" evidence="16">
    <location>
        <begin position="315"/>
        <end position="367"/>
    </location>
</feature>
<evidence type="ECO:0000256" key="12">
    <source>
        <dbReference type="ARBA" id="ARBA00023012"/>
    </source>
</evidence>
<evidence type="ECO:0000256" key="6">
    <source>
        <dbReference type="ARBA" id="ARBA00022679"/>
    </source>
</evidence>
<dbReference type="InterPro" id="IPR050640">
    <property type="entry name" value="Bact_2-comp_sensor_kinase"/>
</dbReference>
<evidence type="ECO:0000256" key="14">
    <source>
        <dbReference type="SAM" id="Phobius"/>
    </source>
</evidence>
<keyword evidence="9 17" id="KW-0418">Kinase</keyword>
<organism evidence="17 18">
    <name type="scientific">Paenibacillus whitsoniae</name>
    <dbReference type="NCBI Taxonomy" id="2496558"/>
    <lineage>
        <taxon>Bacteria</taxon>
        <taxon>Bacillati</taxon>
        <taxon>Bacillota</taxon>
        <taxon>Bacilli</taxon>
        <taxon>Bacillales</taxon>
        <taxon>Paenibacillaceae</taxon>
        <taxon>Paenibacillus</taxon>
    </lineage>
</organism>
<dbReference type="SUPFAM" id="SSF55874">
    <property type="entry name" value="ATPase domain of HSP90 chaperone/DNA topoisomerase II/histidine kinase"/>
    <property type="match status" value="1"/>
</dbReference>
<keyword evidence="6" id="KW-0808">Transferase</keyword>
<dbReference type="OrthoDB" id="9776552at2"/>
<evidence type="ECO:0000259" key="16">
    <source>
        <dbReference type="PROSITE" id="PS50885"/>
    </source>
</evidence>
<dbReference type="CDD" id="cd06225">
    <property type="entry name" value="HAMP"/>
    <property type="match status" value="1"/>
</dbReference>
<dbReference type="PRINTS" id="PR00344">
    <property type="entry name" value="BCTRLSENSOR"/>
</dbReference>
<evidence type="ECO:0000313" key="18">
    <source>
        <dbReference type="Proteomes" id="UP000276128"/>
    </source>
</evidence>
<evidence type="ECO:0000256" key="11">
    <source>
        <dbReference type="ARBA" id="ARBA00022989"/>
    </source>
</evidence>
<dbReference type="RefSeq" id="WP_126144341.1">
    <property type="nucleotide sequence ID" value="NZ_RXHU01000094.1"/>
</dbReference>
<keyword evidence="18" id="KW-1185">Reference proteome</keyword>
<evidence type="ECO:0000256" key="10">
    <source>
        <dbReference type="ARBA" id="ARBA00022840"/>
    </source>
</evidence>
<dbReference type="EC" id="2.7.13.3" evidence="3"/>
<dbReference type="SUPFAM" id="SSF158472">
    <property type="entry name" value="HAMP domain-like"/>
    <property type="match status" value="1"/>
</dbReference>
<dbReference type="InterPro" id="IPR003594">
    <property type="entry name" value="HATPase_dom"/>
</dbReference>
<dbReference type="Gene3D" id="3.30.565.10">
    <property type="entry name" value="Histidine kinase-like ATPase, C-terminal domain"/>
    <property type="match status" value="1"/>
</dbReference>
<proteinExistence type="predicted"/>
<accession>A0A3S0I769</accession>
<keyword evidence="13 14" id="KW-0472">Membrane</keyword>
<dbReference type="PROSITE" id="PS50885">
    <property type="entry name" value="HAMP"/>
    <property type="match status" value="1"/>
</dbReference>
<evidence type="ECO:0000256" key="5">
    <source>
        <dbReference type="ARBA" id="ARBA00022553"/>
    </source>
</evidence>
<dbReference type="InterPro" id="IPR003660">
    <property type="entry name" value="HAMP_dom"/>
</dbReference>
<keyword evidence="10" id="KW-0067">ATP-binding</keyword>
<keyword evidence="7 14" id="KW-0812">Transmembrane</keyword>
<keyword evidence="5" id="KW-0597">Phosphoprotein</keyword>
<comment type="subcellular location">
    <subcellularLocation>
        <location evidence="2">Cell membrane</location>
        <topology evidence="2">Multi-pass membrane protein</topology>
    </subcellularLocation>
</comment>
<name>A0A3S0I769_9BACL</name>
<evidence type="ECO:0000256" key="2">
    <source>
        <dbReference type="ARBA" id="ARBA00004651"/>
    </source>
</evidence>
<sequence length="597" mass="67902">MKSNPFRLHKSIFAKFTLSFITVGLIPLLILSYISLRTFSGFMERYATNNYEQMLLFASRNVDDMFVKYNNISKLMYSYGVSGQYGQLGQAIAAQTRDKDLRLTMTINDFLQTVLYTDRDLQSVFFVLPDGAFQTMTKNNVALDYRYQFPRFEWRQQTQLNRSGLSFFPTHKQDYYLGETEPVMTFARNLTDVLGASKVEGDLVGTFYMDVGLGAFHDIFKQMVLNKRDTVYVVDEHGSILYSNQPDLIGTIYQEKASEDILHLQQEAPENHLQVIGEFYKKELFFKIDQLIQTITLVIGLCIVSLIAVAIWFSNRFSIPIRSITREMAKVESGNFETKVTVQSADELGLLSHGFNKMVGRLKEYIDVVYVARIKQKQAELNALKSQIRPHYLYNTLEVIRMSAVAEDANEVGDMILSLSHQLKYVLDYGEETVTVRAEKANVEQYFQLMVIRYGEHRLGLDFRFDSEVLDCAIPKLSLQPMVENAIYHGIMPKQGKGTVRITIEKFADHLLSLTVDDDGVGMNEEKLTAVRQKLADSSSLDTGSSIGLINVHERVQALYGANFGVEINSSENIGTTVRLVIPLTKEVSAREKRHSG</sequence>
<dbReference type="SMART" id="SM00387">
    <property type="entry name" value="HATPase_c"/>
    <property type="match status" value="1"/>
</dbReference>
<evidence type="ECO:0000256" key="8">
    <source>
        <dbReference type="ARBA" id="ARBA00022741"/>
    </source>
</evidence>
<protein>
    <recommendedName>
        <fullName evidence="3">histidine kinase</fullName>
        <ecNumber evidence="3">2.7.13.3</ecNumber>
    </recommendedName>
</protein>
<evidence type="ECO:0000256" key="13">
    <source>
        <dbReference type="ARBA" id="ARBA00023136"/>
    </source>
</evidence>
<reference evidence="17 18" key="1">
    <citation type="submission" date="2018-12" db="EMBL/GenBank/DDBJ databases">
        <title>Bacillus ochoae sp. nov., Paenibacillus whitsoniae sp. nov., Paenibacillus spiritus sp. nov. Isolated from the Mars Exploration Rover during spacecraft assembly.</title>
        <authorList>
            <person name="Seuylemezian A."/>
            <person name="Vaishampayan P."/>
        </authorList>
    </citation>
    <scope>NUCLEOTIDE SEQUENCE [LARGE SCALE GENOMIC DNA]</scope>
    <source>
        <strain evidence="17 18">MER 54</strain>
    </source>
</reference>